<reference evidence="2 3" key="1">
    <citation type="journal article" date="2024" name="BMC Genomics">
        <title>Genome assembly of redclaw crayfish (Cherax quadricarinatus) provides insights into its immune adaptation and hypoxia tolerance.</title>
        <authorList>
            <person name="Liu Z."/>
            <person name="Zheng J."/>
            <person name="Li H."/>
            <person name="Fang K."/>
            <person name="Wang S."/>
            <person name="He J."/>
            <person name="Zhou D."/>
            <person name="Weng S."/>
            <person name="Chi M."/>
            <person name="Gu Z."/>
            <person name="He J."/>
            <person name="Li F."/>
            <person name="Wang M."/>
        </authorList>
    </citation>
    <scope>NUCLEOTIDE SEQUENCE [LARGE SCALE GENOMIC DNA]</scope>
    <source>
        <strain evidence="2">ZL_2023a</strain>
    </source>
</reference>
<proteinExistence type="predicted"/>
<keyword evidence="3" id="KW-1185">Reference proteome</keyword>
<feature type="region of interest" description="Disordered" evidence="1">
    <location>
        <begin position="39"/>
        <end position="109"/>
    </location>
</feature>
<dbReference type="EMBL" id="JARKIK010000004">
    <property type="protein sequence ID" value="KAK8752547.1"/>
    <property type="molecule type" value="Genomic_DNA"/>
</dbReference>
<feature type="compositionally biased region" description="Basic and acidic residues" evidence="1">
    <location>
        <begin position="71"/>
        <end position="103"/>
    </location>
</feature>
<accession>A0AAW0YLM5</accession>
<name>A0AAW0YLM5_CHEQU</name>
<evidence type="ECO:0000256" key="1">
    <source>
        <dbReference type="SAM" id="MobiDB-lite"/>
    </source>
</evidence>
<feature type="non-terminal residue" evidence="2">
    <location>
        <position position="1"/>
    </location>
</feature>
<dbReference type="AlphaFoldDB" id="A0AAW0YLM5"/>
<gene>
    <name evidence="2" type="ORF">OTU49_006102</name>
</gene>
<dbReference type="Proteomes" id="UP001445076">
    <property type="component" value="Unassembled WGS sequence"/>
</dbReference>
<evidence type="ECO:0000313" key="3">
    <source>
        <dbReference type="Proteomes" id="UP001445076"/>
    </source>
</evidence>
<feature type="compositionally biased region" description="Low complexity" evidence="1">
    <location>
        <begin position="49"/>
        <end position="64"/>
    </location>
</feature>
<protein>
    <submittedName>
        <fullName evidence="2">Uncharacterized protein</fullName>
    </submittedName>
</protein>
<comment type="caution">
    <text evidence="2">The sequence shown here is derived from an EMBL/GenBank/DDBJ whole genome shotgun (WGS) entry which is preliminary data.</text>
</comment>
<evidence type="ECO:0000313" key="2">
    <source>
        <dbReference type="EMBL" id="KAK8752547.1"/>
    </source>
</evidence>
<organism evidence="2 3">
    <name type="scientific">Cherax quadricarinatus</name>
    <name type="common">Australian red claw crayfish</name>
    <dbReference type="NCBI Taxonomy" id="27406"/>
    <lineage>
        <taxon>Eukaryota</taxon>
        <taxon>Metazoa</taxon>
        <taxon>Ecdysozoa</taxon>
        <taxon>Arthropoda</taxon>
        <taxon>Crustacea</taxon>
        <taxon>Multicrustacea</taxon>
        <taxon>Malacostraca</taxon>
        <taxon>Eumalacostraca</taxon>
        <taxon>Eucarida</taxon>
        <taxon>Decapoda</taxon>
        <taxon>Pleocyemata</taxon>
        <taxon>Astacidea</taxon>
        <taxon>Parastacoidea</taxon>
        <taxon>Parastacidae</taxon>
        <taxon>Cherax</taxon>
    </lineage>
</organism>
<sequence length="293" mass="32316">KGMADYSNIHDSCDLEISECPEAHLETTQDLELLAQEIAEAAVEERRSSNTPSPTPTQLSPTQPECEEVEDKIKDEEDQRLQGGARDKSDLDEEKGERSRSESPVDEASWVLVSGEVEIDNGRLNEEARQRKPPECKCSIFRKFLARGDLRQKLADIGLTCDTQSEHDVDSLHHQDMFSVQDIVVSCSESMVICNMPQPQVVEEDEEEEEEHKPQVFLKDLPDCPKLGGWSGTFSGAQVMVEVELQGGLVVAGVTVMHSDLLSALVSLQHLVTSTGLVSYADIDVPSLLARAA</sequence>